<evidence type="ECO:0000256" key="3">
    <source>
        <dbReference type="ARBA" id="ARBA00022692"/>
    </source>
</evidence>
<evidence type="ECO:0000313" key="11">
    <source>
        <dbReference type="EMBL" id="KAJ6800977.1"/>
    </source>
</evidence>
<feature type="compositionally biased region" description="Low complexity" evidence="8">
    <location>
        <begin position="74"/>
        <end position="83"/>
    </location>
</feature>
<evidence type="ECO:0000256" key="1">
    <source>
        <dbReference type="ARBA" id="ARBA00004323"/>
    </source>
</evidence>
<evidence type="ECO:0000256" key="2">
    <source>
        <dbReference type="ARBA" id="ARBA00007727"/>
    </source>
</evidence>
<dbReference type="AlphaFoldDB" id="A0AAX6EA20"/>
<evidence type="ECO:0000259" key="9">
    <source>
        <dbReference type="Pfam" id="PF13839"/>
    </source>
</evidence>
<gene>
    <name evidence="11" type="ORF">M6B38_201205</name>
</gene>
<evidence type="ECO:0000256" key="6">
    <source>
        <dbReference type="ARBA" id="ARBA00023034"/>
    </source>
</evidence>
<dbReference type="InterPro" id="IPR025846">
    <property type="entry name" value="TBL_N"/>
</dbReference>
<dbReference type="PANTHER" id="PTHR32285">
    <property type="entry name" value="PROTEIN TRICHOME BIREFRINGENCE-LIKE 9-RELATED"/>
    <property type="match status" value="1"/>
</dbReference>
<comment type="caution">
    <text evidence="11">The sequence shown here is derived from an EMBL/GenBank/DDBJ whole genome shotgun (WGS) entry which is preliminary data.</text>
</comment>
<dbReference type="Pfam" id="PF14416">
    <property type="entry name" value="PMR5N"/>
    <property type="match status" value="1"/>
</dbReference>
<keyword evidence="7" id="KW-0472">Membrane</keyword>
<comment type="similarity">
    <text evidence="2">Belongs to the PC-esterase family. TBL subfamily.</text>
</comment>
<evidence type="ECO:0000259" key="10">
    <source>
        <dbReference type="Pfam" id="PF14416"/>
    </source>
</evidence>
<name>A0AAX6EA20_IRIPA</name>
<feature type="domain" description="Trichome birefringence-like N-terminal" evidence="10">
    <location>
        <begin position="190"/>
        <end position="244"/>
    </location>
</feature>
<dbReference type="PANTHER" id="PTHR32285:SF333">
    <property type="entry name" value="PROTEIN TRICHOME BIREFRINGENCE-LIKE 16"/>
    <property type="match status" value="1"/>
</dbReference>
<evidence type="ECO:0000256" key="5">
    <source>
        <dbReference type="ARBA" id="ARBA00022989"/>
    </source>
</evidence>
<dbReference type="GO" id="GO:0000139">
    <property type="term" value="C:Golgi membrane"/>
    <property type="evidence" value="ECO:0007669"/>
    <property type="project" value="UniProtKB-SubCell"/>
</dbReference>
<keyword evidence="6" id="KW-0333">Golgi apparatus</keyword>
<dbReference type="InterPro" id="IPR029962">
    <property type="entry name" value="TBL"/>
</dbReference>
<dbReference type="Proteomes" id="UP001140949">
    <property type="component" value="Unassembled WGS sequence"/>
</dbReference>
<feature type="compositionally biased region" description="Polar residues" evidence="8">
    <location>
        <begin position="449"/>
        <end position="469"/>
    </location>
</feature>
<keyword evidence="4" id="KW-0735">Signal-anchor</keyword>
<keyword evidence="3" id="KW-0812">Transmembrane</keyword>
<keyword evidence="12" id="KW-1185">Reference proteome</keyword>
<dbReference type="EMBL" id="JANAVB010038572">
    <property type="protein sequence ID" value="KAJ6800977.1"/>
    <property type="molecule type" value="Genomic_DNA"/>
</dbReference>
<evidence type="ECO:0000256" key="7">
    <source>
        <dbReference type="ARBA" id="ARBA00023136"/>
    </source>
</evidence>
<accession>A0AAX6EA20</accession>
<proteinExistence type="inferred from homology"/>
<evidence type="ECO:0000256" key="4">
    <source>
        <dbReference type="ARBA" id="ARBA00022968"/>
    </source>
</evidence>
<comment type="subcellular location">
    <subcellularLocation>
        <location evidence="1">Golgi apparatus membrane</location>
        <topology evidence="1">Single-pass type II membrane protein</topology>
    </subcellularLocation>
</comment>
<organism evidence="11 12">
    <name type="scientific">Iris pallida</name>
    <name type="common">Sweet iris</name>
    <dbReference type="NCBI Taxonomy" id="29817"/>
    <lineage>
        <taxon>Eukaryota</taxon>
        <taxon>Viridiplantae</taxon>
        <taxon>Streptophyta</taxon>
        <taxon>Embryophyta</taxon>
        <taxon>Tracheophyta</taxon>
        <taxon>Spermatophyta</taxon>
        <taxon>Magnoliopsida</taxon>
        <taxon>Liliopsida</taxon>
        <taxon>Asparagales</taxon>
        <taxon>Iridaceae</taxon>
        <taxon>Iridoideae</taxon>
        <taxon>Irideae</taxon>
        <taxon>Iris</taxon>
    </lineage>
</organism>
<sequence length="531" mass="59253">MKMMSSYIWRSNKLSLTLIALICTTLAIWVWEKTPLLGPLFPPSDQFNMRSSMISPVVPAGTIDISSGYTHQQPSSKEVPSESSSKEVPSESSSKDVPLGSFLEEVPSESSSKEVPLESSSKEVPLESKGKAPSGISTEEIVSGLGKPVDRVAEEKVQEPGTPPLGLFESSLSKEINVGNSSNVAPSQRKECNYAKGKWIADNRRPLYSGFGCKEWLSGMWACRSTNRPDFSFENYRWQPENCEMPEFEGSEFLRRMRHKTIAFVGDSLGRQQFQSLMCMVTGGRRSPKVEDIGRQYGLAKARGAIRPDGWVYRLPITNTTILYYWSASLCELEPINRSDPATNFAMHLDRPATFLKKYLHMFDVLVLNTGHHWNRGKLKANRWEMYVNGVPNTNRKIAEIPNAKNLTVYSVVKWLDSQLPQHPRLKVFFRTMSPRHFVNGDWNSGGSCDNSNPLAGGSEVTQDNSSDPVTEGAVKGTRIKLLDVTALSQLRDEGHISKYSIKATQGGHDCLHWCLPGIPDTWNELVSAQV</sequence>
<dbReference type="InterPro" id="IPR026057">
    <property type="entry name" value="TBL_C"/>
</dbReference>
<protein>
    <submittedName>
        <fullName evidence="11">Protein trichome birefringence-like 14</fullName>
    </submittedName>
</protein>
<reference evidence="11" key="2">
    <citation type="submission" date="2023-04" db="EMBL/GenBank/DDBJ databases">
        <authorList>
            <person name="Bruccoleri R.E."/>
            <person name="Oakeley E.J."/>
            <person name="Faust A.-M."/>
            <person name="Dessus-Babus S."/>
            <person name="Altorfer M."/>
            <person name="Burckhardt D."/>
            <person name="Oertli M."/>
            <person name="Naumann U."/>
            <person name="Petersen F."/>
            <person name="Wong J."/>
        </authorList>
    </citation>
    <scope>NUCLEOTIDE SEQUENCE</scope>
    <source>
        <strain evidence="11">GSM-AAB239-AS_SAM_17_03QT</strain>
        <tissue evidence="11">Leaf</tissue>
    </source>
</reference>
<feature type="region of interest" description="Disordered" evidence="8">
    <location>
        <begin position="64"/>
        <end position="138"/>
    </location>
</feature>
<reference evidence="11" key="1">
    <citation type="journal article" date="2023" name="GigaByte">
        <title>Genome assembly of the bearded iris, Iris pallida Lam.</title>
        <authorList>
            <person name="Bruccoleri R.E."/>
            <person name="Oakeley E.J."/>
            <person name="Faust A.M.E."/>
            <person name="Altorfer M."/>
            <person name="Dessus-Babus S."/>
            <person name="Burckhardt D."/>
            <person name="Oertli M."/>
            <person name="Naumann U."/>
            <person name="Petersen F."/>
            <person name="Wong J."/>
        </authorList>
    </citation>
    <scope>NUCLEOTIDE SEQUENCE</scope>
    <source>
        <strain evidence="11">GSM-AAB239-AS_SAM_17_03QT</strain>
    </source>
</reference>
<evidence type="ECO:0000313" key="12">
    <source>
        <dbReference type="Proteomes" id="UP001140949"/>
    </source>
</evidence>
<feature type="compositionally biased region" description="Polar residues" evidence="8">
    <location>
        <begin position="64"/>
        <end position="73"/>
    </location>
</feature>
<evidence type="ECO:0000256" key="8">
    <source>
        <dbReference type="SAM" id="MobiDB-lite"/>
    </source>
</evidence>
<feature type="region of interest" description="Disordered" evidence="8">
    <location>
        <begin position="449"/>
        <end position="473"/>
    </location>
</feature>
<keyword evidence="5" id="KW-1133">Transmembrane helix</keyword>
<dbReference type="GO" id="GO:1990538">
    <property type="term" value="F:xylan O-acetyltransferase activity"/>
    <property type="evidence" value="ECO:0007669"/>
    <property type="project" value="UniProtKB-ARBA"/>
</dbReference>
<dbReference type="Pfam" id="PF13839">
    <property type="entry name" value="PC-Esterase"/>
    <property type="match status" value="1"/>
</dbReference>
<feature type="compositionally biased region" description="Basic and acidic residues" evidence="8">
    <location>
        <begin position="111"/>
        <end position="130"/>
    </location>
</feature>
<feature type="domain" description="Trichome birefringence-like C-terminal" evidence="9">
    <location>
        <begin position="245"/>
        <end position="529"/>
    </location>
</feature>